<dbReference type="AlphaFoldDB" id="A0A8K0KGT8"/>
<keyword evidence="2" id="KW-1185">Reference proteome</keyword>
<protein>
    <submittedName>
        <fullName evidence="1">Uncharacterized protein</fullName>
    </submittedName>
</protein>
<evidence type="ECO:0000313" key="1">
    <source>
        <dbReference type="EMBL" id="KAG8234969.1"/>
    </source>
</evidence>
<evidence type="ECO:0000313" key="2">
    <source>
        <dbReference type="Proteomes" id="UP000792457"/>
    </source>
</evidence>
<comment type="caution">
    <text evidence="1">The sequence shown here is derived from an EMBL/GenBank/DDBJ whole genome shotgun (WGS) entry which is preliminary data.</text>
</comment>
<feature type="non-terminal residue" evidence="1">
    <location>
        <position position="94"/>
    </location>
</feature>
<sequence>MTDNLQAPYSKPQLRLGKYKEKATFSIGSDSQIVISQSSNYQATGIRGVLGYFDGTHIAIKALSPDNLEVPMILSYMTKGLWILWGGVKDVDFW</sequence>
<accession>A0A8K0KGT8</accession>
<dbReference type="Proteomes" id="UP000792457">
    <property type="component" value="Unassembled WGS sequence"/>
</dbReference>
<reference evidence="1" key="2">
    <citation type="submission" date="2017-10" db="EMBL/GenBank/DDBJ databases">
        <title>Ladona fulva Genome sequencing and assembly.</title>
        <authorList>
            <person name="Murali S."/>
            <person name="Richards S."/>
            <person name="Bandaranaike D."/>
            <person name="Bellair M."/>
            <person name="Blankenburg K."/>
            <person name="Chao H."/>
            <person name="Dinh H."/>
            <person name="Doddapaneni H."/>
            <person name="Dugan-Rocha S."/>
            <person name="Elkadiri S."/>
            <person name="Gnanaolivu R."/>
            <person name="Hernandez B."/>
            <person name="Skinner E."/>
            <person name="Javaid M."/>
            <person name="Lee S."/>
            <person name="Li M."/>
            <person name="Ming W."/>
            <person name="Munidasa M."/>
            <person name="Muniz J."/>
            <person name="Nguyen L."/>
            <person name="Hughes D."/>
            <person name="Osuji N."/>
            <person name="Pu L.-L."/>
            <person name="Puazo M."/>
            <person name="Qu C."/>
            <person name="Quiroz J."/>
            <person name="Raj R."/>
            <person name="Weissenberger G."/>
            <person name="Xin Y."/>
            <person name="Zou X."/>
            <person name="Han Y."/>
            <person name="Worley K."/>
            <person name="Muzny D."/>
            <person name="Gibbs R."/>
        </authorList>
    </citation>
    <scope>NUCLEOTIDE SEQUENCE</scope>
    <source>
        <strain evidence="1">Sampled in the wild</strain>
    </source>
</reference>
<organism evidence="1 2">
    <name type="scientific">Ladona fulva</name>
    <name type="common">Scarce chaser dragonfly</name>
    <name type="synonym">Libellula fulva</name>
    <dbReference type="NCBI Taxonomy" id="123851"/>
    <lineage>
        <taxon>Eukaryota</taxon>
        <taxon>Metazoa</taxon>
        <taxon>Ecdysozoa</taxon>
        <taxon>Arthropoda</taxon>
        <taxon>Hexapoda</taxon>
        <taxon>Insecta</taxon>
        <taxon>Pterygota</taxon>
        <taxon>Palaeoptera</taxon>
        <taxon>Odonata</taxon>
        <taxon>Epiprocta</taxon>
        <taxon>Anisoptera</taxon>
        <taxon>Libelluloidea</taxon>
        <taxon>Libellulidae</taxon>
        <taxon>Ladona</taxon>
    </lineage>
</organism>
<gene>
    <name evidence="1" type="ORF">J437_LFUL013326</name>
</gene>
<reference evidence="1" key="1">
    <citation type="submission" date="2013-04" db="EMBL/GenBank/DDBJ databases">
        <authorList>
            <person name="Qu J."/>
            <person name="Murali S.C."/>
            <person name="Bandaranaike D."/>
            <person name="Bellair M."/>
            <person name="Blankenburg K."/>
            <person name="Chao H."/>
            <person name="Dinh H."/>
            <person name="Doddapaneni H."/>
            <person name="Downs B."/>
            <person name="Dugan-Rocha S."/>
            <person name="Elkadiri S."/>
            <person name="Gnanaolivu R.D."/>
            <person name="Hernandez B."/>
            <person name="Javaid M."/>
            <person name="Jayaseelan J.C."/>
            <person name="Lee S."/>
            <person name="Li M."/>
            <person name="Ming W."/>
            <person name="Munidasa M."/>
            <person name="Muniz J."/>
            <person name="Nguyen L."/>
            <person name="Ongeri F."/>
            <person name="Osuji N."/>
            <person name="Pu L.-L."/>
            <person name="Puazo M."/>
            <person name="Qu C."/>
            <person name="Quiroz J."/>
            <person name="Raj R."/>
            <person name="Weissenberger G."/>
            <person name="Xin Y."/>
            <person name="Zou X."/>
            <person name="Han Y."/>
            <person name="Richards S."/>
            <person name="Worley K."/>
            <person name="Muzny D."/>
            <person name="Gibbs R."/>
        </authorList>
    </citation>
    <scope>NUCLEOTIDE SEQUENCE</scope>
    <source>
        <strain evidence="1">Sampled in the wild</strain>
    </source>
</reference>
<dbReference type="EMBL" id="KZ308862">
    <property type="protein sequence ID" value="KAG8234969.1"/>
    <property type="molecule type" value="Genomic_DNA"/>
</dbReference>
<proteinExistence type="predicted"/>
<name>A0A8K0KGT8_LADFU</name>